<dbReference type="AlphaFoldDB" id="A0A812XGE3"/>
<proteinExistence type="predicted"/>
<dbReference type="Proteomes" id="UP000601435">
    <property type="component" value="Unassembled WGS sequence"/>
</dbReference>
<organism evidence="1 2">
    <name type="scientific">Symbiodinium necroappetens</name>
    <dbReference type="NCBI Taxonomy" id="1628268"/>
    <lineage>
        <taxon>Eukaryota</taxon>
        <taxon>Sar</taxon>
        <taxon>Alveolata</taxon>
        <taxon>Dinophyceae</taxon>
        <taxon>Suessiales</taxon>
        <taxon>Symbiodiniaceae</taxon>
        <taxon>Symbiodinium</taxon>
    </lineage>
</organism>
<evidence type="ECO:0000313" key="1">
    <source>
        <dbReference type="EMBL" id="CAE7722602.1"/>
    </source>
</evidence>
<comment type="caution">
    <text evidence="1">The sequence shown here is derived from an EMBL/GenBank/DDBJ whole genome shotgun (WGS) entry which is preliminary data.</text>
</comment>
<sequence>ELKKKVTLLRHFKNYMMTDVLERKDGASAGESSLKPASLAAKVTYAPGQVPFAAWRNSLVGLSRIGLSQLEATKPSAPVR</sequence>
<protein>
    <submittedName>
        <fullName evidence="1">CCRP1 protein</fullName>
    </submittedName>
</protein>
<evidence type="ECO:0000313" key="2">
    <source>
        <dbReference type="Proteomes" id="UP000601435"/>
    </source>
</evidence>
<gene>
    <name evidence="1" type="primary">CCRP1</name>
    <name evidence="1" type="ORF">SNEC2469_LOCUS20839</name>
</gene>
<dbReference type="EMBL" id="CAJNJA010036608">
    <property type="protein sequence ID" value="CAE7722602.1"/>
    <property type="molecule type" value="Genomic_DNA"/>
</dbReference>
<keyword evidence="2" id="KW-1185">Reference proteome</keyword>
<feature type="non-terminal residue" evidence="1">
    <location>
        <position position="1"/>
    </location>
</feature>
<name>A0A812XGE3_9DINO</name>
<reference evidence="1" key="1">
    <citation type="submission" date="2021-02" db="EMBL/GenBank/DDBJ databases">
        <authorList>
            <person name="Dougan E. K."/>
            <person name="Rhodes N."/>
            <person name="Thang M."/>
            <person name="Chan C."/>
        </authorList>
    </citation>
    <scope>NUCLEOTIDE SEQUENCE</scope>
</reference>
<accession>A0A812XGE3</accession>